<gene>
    <name evidence="1" type="ORF">SNOG_14449</name>
</gene>
<evidence type="ECO:0000313" key="1">
    <source>
        <dbReference type="EMBL" id="EAT78320.1"/>
    </source>
</evidence>
<dbReference type="GeneID" id="5981559"/>
<name>Q0U1R0_PHANO</name>
<proteinExistence type="predicted"/>
<organism evidence="1 2">
    <name type="scientific">Phaeosphaeria nodorum (strain SN15 / ATCC MYA-4574 / FGSC 10173)</name>
    <name type="common">Glume blotch fungus</name>
    <name type="synonym">Parastagonospora nodorum</name>
    <dbReference type="NCBI Taxonomy" id="321614"/>
    <lineage>
        <taxon>Eukaryota</taxon>
        <taxon>Fungi</taxon>
        <taxon>Dikarya</taxon>
        <taxon>Ascomycota</taxon>
        <taxon>Pezizomycotina</taxon>
        <taxon>Dothideomycetes</taxon>
        <taxon>Pleosporomycetidae</taxon>
        <taxon>Pleosporales</taxon>
        <taxon>Pleosporineae</taxon>
        <taxon>Phaeosphaeriaceae</taxon>
        <taxon>Parastagonospora</taxon>
    </lineage>
</organism>
<protein>
    <submittedName>
        <fullName evidence="1">Uncharacterized protein</fullName>
    </submittedName>
</protein>
<dbReference type="KEGG" id="pno:SNOG_14449"/>
<dbReference type="AlphaFoldDB" id="Q0U1R0"/>
<dbReference type="Proteomes" id="UP000001055">
    <property type="component" value="Unassembled WGS sequence"/>
</dbReference>
<dbReference type="VEuPathDB" id="FungiDB:JI435_144490"/>
<evidence type="ECO:0000313" key="2">
    <source>
        <dbReference type="Proteomes" id="UP000001055"/>
    </source>
</evidence>
<sequence length="82" mass="8587">MKLTILVGALSAVYSRLNRPFKEVQVAATPTANIPSGTYQIACVECPCDGFDGPCHCVSDGCCCNGGPIQPPATGWRNADDI</sequence>
<dbReference type="EMBL" id="CH445355">
    <property type="protein sequence ID" value="EAT78320.1"/>
    <property type="molecule type" value="Genomic_DNA"/>
</dbReference>
<dbReference type="RefSeq" id="XP_001804635.1">
    <property type="nucleotide sequence ID" value="XM_001804583.1"/>
</dbReference>
<accession>Q0U1R0</accession>
<dbReference type="InParanoid" id="Q0U1R0"/>
<reference evidence="2" key="1">
    <citation type="journal article" date="2007" name="Plant Cell">
        <title>Dothideomycete-plant interactions illuminated by genome sequencing and EST analysis of the wheat pathogen Stagonospora nodorum.</title>
        <authorList>
            <person name="Hane J.K."/>
            <person name="Lowe R.G."/>
            <person name="Solomon P.S."/>
            <person name="Tan K.C."/>
            <person name="Schoch C.L."/>
            <person name="Spatafora J.W."/>
            <person name="Crous P.W."/>
            <person name="Kodira C."/>
            <person name="Birren B.W."/>
            <person name="Galagan J.E."/>
            <person name="Torriani S.F."/>
            <person name="McDonald B.A."/>
            <person name="Oliver R.P."/>
        </authorList>
    </citation>
    <scope>NUCLEOTIDE SEQUENCE [LARGE SCALE GENOMIC DNA]</scope>
    <source>
        <strain evidence="2">SN15 / ATCC MYA-4574 / FGSC 10173</strain>
    </source>
</reference>
<dbReference type="HOGENOM" id="CLU_2559045_0_0_1"/>